<dbReference type="EMBL" id="CADIKH010000141">
    <property type="protein sequence ID" value="CAB3774623.1"/>
    <property type="molecule type" value="Genomic_DNA"/>
</dbReference>
<dbReference type="AlphaFoldDB" id="A0A6J5F8B6"/>
<evidence type="ECO:0000313" key="1">
    <source>
        <dbReference type="EMBL" id="CAB3774623.1"/>
    </source>
</evidence>
<dbReference type="Proteomes" id="UP000494363">
    <property type="component" value="Unassembled WGS sequence"/>
</dbReference>
<protein>
    <submittedName>
        <fullName evidence="1">Uncharacterized protein</fullName>
    </submittedName>
</protein>
<proteinExistence type="predicted"/>
<organism evidence="1 2">
    <name type="scientific">Paraburkholderia humisilvae</name>
    <dbReference type="NCBI Taxonomy" id="627669"/>
    <lineage>
        <taxon>Bacteria</taxon>
        <taxon>Pseudomonadati</taxon>
        <taxon>Pseudomonadota</taxon>
        <taxon>Betaproteobacteria</taxon>
        <taxon>Burkholderiales</taxon>
        <taxon>Burkholderiaceae</taxon>
        <taxon>Paraburkholderia</taxon>
    </lineage>
</organism>
<reference evidence="1 2" key="1">
    <citation type="submission" date="2020-04" db="EMBL/GenBank/DDBJ databases">
        <authorList>
            <person name="De Canck E."/>
        </authorList>
    </citation>
    <scope>NUCLEOTIDE SEQUENCE [LARGE SCALE GENOMIC DNA]</scope>
    <source>
        <strain evidence="1 2">LMG 29542</strain>
    </source>
</reference>
<sequence>MFYGKLNRSLKHQLHPVSSWSCHCAASLMREDQVATKRRGHVSGKHVAPLEEFGWLNLKPVILLLNRDGSLIENAVPHKRRDLLQ</sequence>
<gene>
    <name evidence="1" type="ORF">LMG29542_08001</name>
</gene>
<keyword evidence="2" id="KW-1185">Reference proteome</keyword>
<accession>A0A6J5F8B6</accession>
<evidence type="ECO:0000313" key="2">
    <source>
        <dbReference type="Proteomes" id="UP000494363"/>
    </source>
</evidence>
<name>A0A6J5F8B6_9BURK</name>